<proteinExistence type="inferred from homology"/>
<dbReference type="Gene3D" id="1.10.600.10">
    <property type="entry name" value="Farnesyl Diphosphate Synthase"/>
    <property type="match status" value="1"/>
</dbReference>
<organism evidence="8 9">
    <name type="scientific">Buchnera aphidicola</name>
    <name type="common">Aphis fabae</name>
    <dbReference type="NCBI Taxonomy" id="571430"/>
    <lineage>
        <taxon>Bacteria</taxon>
        <taxon>Pseudomonadati</taxon>
        <taxon>Pseudomonadota</taxon>
        <taxon>Gammaproteobacteria</taxon>
        <taxon>Enterobacterales</taxon>
        <taxon>Erwiniaceae</taxon>
        <taxon>Buchnera</taxon>
    </lineage>
</organism>
<gene>
    <name evidence="8" type="ORF">FQV33_01295</name>
</gene>
<dbReference type="PROSITE" id="PS00723">
    <property type="entry name" value="POLYPRENYL_SYNTHASE_1"/>
    <property type="match status" value="1"/>
</dbReference>
<comment type="cofactor">
    <cofactor evidence="1">
        <name>Mg(2+)</name>
        <dbReference type="ChEBI" id="CHEBI:18420"/>
    </cofactor>
</comment>
<dbReference type="GO" id="GO:0008654">
    <property type="term" value="P:phospholipid biosynthetic process"/>
    <property type="evidence" value="ECO:0007669"/>
    <property type="project" value="UniProtKB-ARBA"/>
</dbReference>
<dbReference type="PROSITE" id="PS00444">
    <property type="entry name" value="POLYPRENYL_SYNTHASE_2"/>
    <property type="match status" value="1"/>
</dbReference>
<evidence type="ECO:0000256" key="3">
    <source>
        <dbReference type="ARBA" id="ARBA00022679"/>
    </source>
</evidence>
<dbReference type="GO" id="GO:0016114">
    <property type="term" value="P:terpenoid biosynthetic process"/>
    <property type="evidence" value="ECO:0007669"/>
    <property type="project" value="UniProtKB-ARBA"/>
</dbReference>
<keyword evidence="5" id="KW-0460">Magnesium</keyword>
<dbReference type="SFLD" id="SFLDS00005">
    <property type="entry name" value="Isoprenoid_Synthase_Type_I"/>
    <property type="match status" value="1"/>
</dbReference>
<keyword evidence="3 7" id="KW-0808">Transferase</keyword>
<reference evidence="8 9" key="1">
    <citation type="submission" date="2019-07" db="EMBL/GenBank/DDBJ databases">
        <title>Buchnera limit thermal tolerance of host aphids.</title>
        <authorList>
            <person name="Zhang B."/>
            <person name="Moran N."/>
        </authorList>
    </citation>
    <scope>NUCLEOTIDE SEQUENCE [LARGE SCALE GENOMIC DNA]</scope>
    <source>
        <strain evidence="8 9">Afa-UT1</strain>
    </source>
</reference>
<keyword evidence="6" id="KW-0414">Isoprene biosynthesis</keyword>
<evidence type="ECO:0000313" key="9">
    <source>
        <dbReference type="Proteomes" id="UP000325981"/>
    </source>
</evidence>
<dbReference type="InterPro" id="IPR008949">
    <property type="entry name" value="Isoprenoid_synthase_dom_sf"/>
</dbReference>
<dbReference type="Proteomes" id="UP000325981">
    <property type="component" value="Chromosome"/>
</dbReference>
<name>A0A5J6ZE89_9GAMM</name>
<dbReference type="InterPro" id="IPR033749">
    <property type="entry name" value="Polyprenyl_synt_CS"/>
</dbReference>
<dbReference type="FunFam" id="1.10.600.10:FF:000001">
    <property type="entry name" value="Geranylgeranyl diphosphate synthase"/>
    <property type="match status" value="1"/>
</dbReference>
<evidence type="ECO:0000256" key="5">
    <source>
        <dbReference type="ARBA" id="ARBA00022842"/>
    </source>
</evidence>
<evidence type="ECO:0000256" key="6">
    <source>
        <dbReference type="ARBA" id="ARBA00023229"/>
    </source>
</evidence>
<evidence type="ECO:0000256" key="7">
    <source>
        <dbReference type="RuleBase" id="RU004466"/>
    </source>
</evidence>
<accession>A0A5J6ZE89</accession>
<dbReference type="InterPro" id="IPR000092">
    <property type="entry name" value="Polyprenyl_synt"/>
</dbReference>
<protein>
    <submittedName>
        <fullName evidence="8">(2E,6E)-farnesyl diphosphate synthase</fullName>
    </submittedName>
</protein>
<dbReference type="EMBL" id="CP042427">
    <property type="protein sequence ID" value="QFQ32621.1"/>
    <property type="molecule type" value="Genomic_DNA"/>
</dbReference>
<dbReference type="OrthoDB" id="9805316at2"/>
<dbReference type="CDD" id="cd00685">
    <property type="entry name" value="Trans_IPPS_HT"/>
    <property type="match status" value="1"/>
</dbReference>
<evidence type="ECO:0000256" key="4">
    <source>
        <dbReference type="ARBA" id="ARBA00022723"/>
    </source>
</evidence>
<dbReference type="Pfam" id="PF00348">
    <property type="entry name" value="polyprenyl_synt"/>
    <property type="match status" value="1"/>
</dbReference>
<evidence type="ECO:0000256" key="1">
    <source>
        <dbReference type="ARBA" id="ARBA00001946"/>
    </source>
</evidence>
<dbReference type="AlphaFoldDB" id="A0A5J6ZE89"/>
<dbReference type="SFLD" id="SFLDG01017">
    <property type="entry name" value="Polyprenyl_Transferase_Like"/>
    <property type="match status" value="1"/>
</dbReference>
<sequence length="298" mass="34368">MNFSDVYNIYQNRINKKLIDVLNRLPFQHSILIKSMKYGTLIGGKRLRACLVYIIGEMFKVNIITLDVISIAIELIHSYSLIHDDLPCIDNDYFRRGNVSCHVKYGESFTILAGDALQSLAFNVLSTHIMPGVSDRNRIKIISELSYSIGSTGMCIGQTLDLQKDIKELNINELEKINLYKTAFLIRSSVRLSYLSSKFFSKKILLLLDRFSIAIGLAFQIQDDIFDFKNDAKKTKKNTNENKNIYNTYPYLIGIKQSQKKIKILYQEALSILKIFKKKCFIVNNLEFLTDFIIQRSK</sequence>
<evidence type="ECO:0000313" key="8">
    <source>
        <dbReference type="EMBL" id="QFQ32621.1"/>
    </source>
</evidence>
<keyword evidence="4" id="KW-0479">Metal-binding</keyword>
<dbReference type="SUPFAM" id="SSF48576">
    <property type="entry name" value="Terpenoid synthases"/>
    <property type="match status" value="1"/>
</dbReference>
<dbReference type="GO" id="GO:0004659">
    <property type="term" value="F:prenyltransferase activity"/>
    <property type="evidence" value="ECO:0007669"/>
    <property type="project" value="InterPro"/>
</dbReference>
<dbReference type="GO" id="GO:0046872">
    <property type="term" value="F:metal ion binding"/>
    <property type="evidence" value="ECO:0007669"/>
    <property type="project" value="UniProtKB-KW"/>
</dbReference>
<dbReference type="RefSeq" id="WP_158347902.1">
    <property type="nucleotide sequence ID" value="NZ_CP042427.1"/>
</dbReference>
<evidence type="ECO:0000256" key="2">
    <source>
        <dbReference type="ARBA" id="ARBA00006706"/>
    </source>
</evidence>
<dbReference type="PANTHER" id="PTHR43281">
    <property type="entry name" value="FARNESYL DIPHOSPHATE SYNTHASE"/>
    <property type="match status" value="1"/>
</dbReference>
<dbReference type="PANTHER" id="PTHR43281:SF1">
    <property type="entry name" value="FARNESYL DIPHOSPHATE SYNTHASE"/>
    <property type="match status" value="1"/>
</dbReference>
<comment type="similarity">
    <text evidence="2 7">Belongs to the FPP/GGPP synthase family.</text>
</comment>